<evidence type="ECO:0000256" key="2">
    <source>
        <dbReference type="ARBA" id="ARBA00004358"/>
    </source>
</evidence>
<dbReference type="Gene3D" id="2.70.130.10">
    <property type="entry name" value="Mannose-6-phosphate receptor binding domain"/>
    <property type="match status" value="1"/>
</dbReference>
<keyword evidence="16" id="KW-1015">Disulfide bond</keyword>
<feature type="region of interest" description="Disordered" evidence="18">
    <location>
        <begin position="186"/>
        <end position="218"/>
    </location>
</feature>
<dbReference type="GO" id="GO:0030659">
    <property type="term" value="C:cytoplasmic vesicle membrane"/>
    <property type="evidence" value="ECO:0007669"/>
    <property type="project" value="UniProtKB-SubCell"/>
</dbReference>
<feature type="transmembrane region" description="Helical" evidence="19">
    <location>
        <begin position="265"/>
        <end position="285"/>
    </location>
</feature>
<keyword evidence="13" id="KW-0333">Golgi apparatus</keyword>
<dbReference type="GO" id="GO:0031966">
    <property type="term" value="C:mitochondrial membrane"/>
    <property type="evidence" value="ECO:0007669"/>
    <property type="project" value="UniProtKB-SubCell"/>
</dbReference>
<evidence type="ECO:0000256" key="7">
    <source>
        <dbReference type="ARBA" id="ARBA00022448"/>
    </source>
</evidence>
<name>A0A084GHM4_PSEDA</name>
<feature type="compositionally biased region" description="Acidic residues" evidence="18">
    <location>
        <begin position="189"/>
        <end position="205"/>
    </location>
</feature>
<keyword evidence="23" id="KW-1185">Reference proteome</keyword>
<protein>
    <recommendedName>
        <fullName evidence="6">Autophagy-related protein 27</fullName>
    </recommendedName>
</protein>
<keyword evidence="11 19" id="KW-1133">Transmembrane helix</keyword>
<dbReference type="InterPro" id="IPR009011">
    <property type="entry name" value="Man6P_isomerase_rcpt-bd_dom_sf"/>
</dbReference>
<organism evidence="22 23">
    <name type="scientific">Pseudallescheria apiosperma</name>
    <name type="common">Scedosporium apiospermum</name>
    <dbReference type="NCBI Taxonomy" id="563466"/>
    <lineage>
        <taxon>Eukaryota</taxon>
        <taxon>Fungi</taxon>
        <taxon>Dikarya</taxon>
        <taxon>Ascomycota</taxon>
        <taxon>Pezizomycotina</taxon>
        <taxon>Sordariomycetes</taxon>
        <taxon>Hypocreomycetidae</taxon>
        <taxon>Microascales</taxon>
        <taxon>Microascaceae</taxon>
        <taxon>Scedosporium</taxon>
    </lineage>
</organism>
<feature type="chain" id="PRO_5001775671" description="Autophagy-related protein 27" evidence="20">
    <location>
        <begin position="25"/>
        <end position="338"/>
    </location>
</feature>
<evidence type="ECO:0000259" key="21">
    <source>
        <dbReference type="PROSITE" id="PS51914"/>
    </source>
</evidence>
<feature type="signal peptide" evidence="20">
    <location>
        <begin position="1"/>
        <end position="24"/>
    </location>
</feature>
<keyword evidence="12" id="KW-0072">Autophagy</keyword>
<dbReference type="SUPFAM" id="SSF50911">
    <property type="entry name" value="Mannose 6-phosphate receptor domain"/>
    <property type="match status" value="1"/>
</dbReference>
<evidence type="ECO:0000256" key="19">
    <source>
        <dbReference type="SAM" id="Phobius"/>
    </source>
</evidence>
<evidence type="ECO:0000256" key="6">
    <source>
        <dbReference type="ARBA" id="ARBA00013776"/>
    </source>
</evidence>
<evidence type="ECO:0000256" key="17">
    <source>
        <dbReference type="ARBA" id="ARBA00023329"/>
    </source>
</evidence>
<keyword evidence="15 19" id="KW-0472">Membrane</keyword>
<reference evidence="22 23" key="1">
    <citation type="journal article" date="2014" name="Genome Announc.">
        <title>Draft genome sequence of the pathogenic fungus Scedosporium apiospermum.</title>
        <authorList>
            <person name="Vandeputte P."/>
            <person name="Ghamrawi S."/>
            <person name="Rechenmann M."/>
            <person name="Iltis A."/>
            <person name="Giraud S."/>
            <person name="Fleury M."/>
            <person name="Thornton C."/>
            <person name="Delhaes L."/>
            <person name="Meyer W."/>
            <person name="Papon N."/>
            <person name="Bouchara J.P."/>
        </authorList>
    </citation>
    <scope>NUCLEOTIDE SEQUENCE [LARGE SCALE GENOMIC DNA]</scope>
    <source>
        <strain evidence="22 23">IHEM 14462</strain>
    </source>
</reference>
<dbReference type="PROSITE" id="PS51914">
    <property type="entry name" value="MRH"/>
    <property type="match status" value="1"/>
</dbReference>
<evidence type="ECO:0000256" key="10">
    <source>
        <dbReference type="ARBA" id="ARBA00022927"/>
    </source>
</evidence>
<accession>A0A084GHM4</accession>
<evidence type="ECO:0000256" key="11">
    <source>
        <dbReference type="ARBA" id="ARBA00022989"/>
    </source>
</evidence>
<dbReference type="InterPro" id="IPR018939">
    <property type="entry name" value="Autophagy-rel_prot_27"/>
</dbReference>
<dbReference type="PANTHER" id="PTHR15071">
    <property type="entry name" value="MANNOSE-6-PHOSPHATE RECEPTOR FAMILY MEMBER"/>
    <property type="match status" value="1"/>
</dbReference>
<evidence type="ECO:0000256" key="12">
    <source>
        <dbReference type="ARBA" id="ARBA00023006"/>
    </source>
</evidence>
<keyword evidence="9 20" id="KW-0732">Signal</keyword>
<evidence type="ECO:0000313" key="23">
    <source>
        <dbReference type="Proteomes" id="UP000028545"/>
    </source>
</evidence>
<dbReference type="Pfam" id="PF09451">
    <property type="entry name" value="ATG27"/>
    <property type="match status" value="1"/>
</dbReference>
<gene>
    <name evidence="22" type="ORF">SAPIO_CDS0147</name>
</gene>
<keyword evidence="17" id="KW-0968">Cytoplasmic vesicle</keyword>
<dbReference type="EMBL" id="JOWA01000011">
    <property type="protein sequence ID" value="KEZ46836.1"/>
    <property type="molecule type" value="Genomic_DNA"/>
</dbReference>
<evidence type="ECO:0000313" key="22">
    <source>
        <dbReference type="EMBL" id="KEZ46836.1"/>
    </source>
</evidence>
<dbReference type="PANTHER" id="PTHR15071:SF13">
    <property type="entry name" value="AUTOPHAGY-RELATED PROTEIN 27"/>
    <property type="match status" value="1"/>
</dbReference>
<dbReference type="HOGENOM" id="CLU_047751_0_0_1"/>
<evidence type="ECO:0000256" key="18">
    <source>
        <dbReference type="SAM" id="MobiDB-lite"/>
    </source>
</evidence>
<dbReference type="GeneID" id="27718299"/>
<evidence type="ECO:0000256" key="14">
    <source>
        <dbReference type="ARBA" id="ARBA00023128"/>
    </source>
</evidence>
<dbReference type="AlphaFoldDB" id="A0A084GHM4"/>
<evidence type="ECO:0000256" key="1">
    <source>
        <dbReference type="ARBA" id="ARBA00004304"/>
    </source>
</evidence>
<evidence type="ECO:0000256" key="20">
    <source>
        <dbReference type="SAM" id="SignalP"/>
    </source>
</evidence>
<feature type="compositionally biased region" description="Basic and acidic residues" evidence="18">
    <location>
        <begin position="206"/>
        <end position="218"/>
    </location>
</feature>
<proteinExistence type="inferred from homology"/>
<evidence type="ECO:0000256" key="4">
    <source>
        <dbReference type="ARBA" id="ARBA00004614"/>
    </source>
</evidence>
<evidence type="ECO:0000256" key="9">
    <source>
        <dbReference type="ARBA" id="ARBA00022729"/>
    </source>
</evidence>
<comment type="similarity">
    <text evidence="5">Belongs to the ATG27 family.</text>
</comment>
<dbReference type="KEGG" id="sapo:SAPIO_CDS0147"/>
<evidence type="ECO:0000256" key="13">
    <source>
        <dbReference type="ARBA" id="ARBA00023034"/>
    </source>
</evidence>
<keyword evidence="10" id="KW-0653">Protein transport</keyword>
<keyword evidence="14" id="KW-0496">Mitochondrion</keyword>
<dbReference type="Proteomes" id="UP000028545">
    <property type="component" value="Unassembled WGS sequence"/>
</dbReference>
<dbReference type="RefSeq" id="XP_016646635.1">
    <property type="nucleotide sequence ID" value="XM_016783002.1"/>
</dbReference>
<keyword evidence="7" id="KW-0813">Transport</keyword>
<sequence length="338" mass="37616">MQIPRFARAQTALLLSLLLAPVTATSTALLHCENIRVDGFSFNLEKLGGPHSVVTTLREPPSYTNTTYTVDICKPLKKSGDAPKDEQCPNGTRVCAIQRTYNESDDGGQKAVVRKVVPIAGALQDHGAFAFDYEAARLKTSDSNSDSRQEGLRLILKGGAYPLDVPHKEQTRQRAVIEFICDPEKEGNEGEWESDDKYDEEGGQDEEGKTRRKRDDGEKQLMKDGAALKFISYGKETDSDWETLRLEWRTSHACESGYDQGSASWGLFTWLVVIVFMGIAAYLIFGSWLNYNRYGARGWDLVPHGDAIRDIPYLMKDWTRSVLNTVQGSGSRGGYSAV</sequence>
<comment type="caution">
    <text evidence="22">The sequence shown here is derived from an EMBL/GenBank/DDBJ whole genome shotgun (WGS) entry which is preliminary data.</text>
</comment>
<dbReference type="GO" id="GO:0034045">
    <property type="term" value="C:phagophore assembly site membrane"/>
    <property type="evidence" value="ECO:0007669"/>
    <property type="project" value="UniProtKB-SubCell"/>
</dbReference>
<dbReference type="OMA" id="GSSHWGF"/>
<keyword evidence="8 19" id="KW-0812">Transmembrane</keyword>
<dbReference type="GO" id="GO:0006914">
    <property type="term" value="P:autophagy"/>
    <property type="evidence" value="ECO:0007669"/>
    <property type="project" value="UniProtKB-KW"/>
</dbReference>
<evidence type="ECO:0000256" key="16">
    <source>
        <dbReference type="ARBA" id="ARBA00023157"/>
    </source>
</evidence>
<dbReference type="OrthoDB" id="29460at2759"/>
<comment type="subcellular location">
    <subcellularLocation>
        <location evidence="2">Cytoplasmic vesicle membrane</location>
        <topology evidence="2">Single-pass type I membrane protein</topology>
    </subcellularLocation>
    <subcellularLocation>
        <location evidence="4">Golgi apparatus membrane</location>
        <topology evidence="4">Single-pass type I membrane protein</topology>
    </subcellularLocation>
    <subcellularLocation>
        <location evidence="1">Mitochondrion membrane</location>
        <topology evidence="1">Single-pass membrane protein</topology>
    </subcellularLocation>
    <subcellularLocation>
        <location evidence="3">Preautophagosomal structure membrane</location>
        <topology evidence="3">Single-pass type I membrane protein</topology>
    </subcellularLocation>
</comment>
<evidence type="ECO:0000256" key="5">
    <source>
        <dbReference type="ARBA" id="ARBA00005363"/>
    </source>
</evidence>
<evidence type="ECO:0000256" key="3">
    <source>
        <dbReference type="ARBA" id="ARBA00004472"/>
    </source>
</evidence>
<dbReference type="GO" id="GO:0000139">
    <property type="term" value="C:Golgi membrane"/>
    <property type="evidence" value="ECO:0007669"/>
    <property type="project" value="UniProtKB-SubCell"/>
</dbReference>
<feature type="domain" description="MRH" evidence="21">
    <location>
        <begin position="30"/>
        <end position="256"/>
    </location>
</feature>
<dbReference type="InterPro" id="IPR044865">
    <property type="entry name" value="MRH_dom"/>
</dbReference>
<evidence type="ECO:0000256" key="8">
    <source>
        <dbReference type="ARBA" id="ARBA00022692"/>
    </source>
</evidence>
<evidence type="ECO:0000256" key="15">
    <source>
        <dbReference type="ARBA" id="ARBA00023136"/>
    </source>
</evidence>
<dbReference type="GO" id="GO:0015031">
    <property type="term" value="P:protein transport"/>
    <property type="evidence" value="ECO:0007669"/>
    <property type="project" value="UniProtKB-KW"/>
</dbReference>
<dbReference type="VEuPathDB" id="FungiDB:SAPIO_CDS0147"/>